<comment type="subcellular location">
    <subcellularLocation>
        <location evidence="1 9">Cell membrane</location>
        <topology evidence="1 9">Multi-pass membrane protein</topology>
    </subcellularLocation>
</comment>
<dbReference type="InterPro" id="IPR000515">
    <property type="entry name" value="MetI-like"/>
</dbReference>
<protein>
    <submittedName>
        <fullName evidence="11">ABC transporter permease</fullName>
    </submittedName>
</protein>
<evidence type="ECO:0000256" key="5">
    <source>
        <dbReference type="ARBA" id="ARBA00022856"/>
    </source>
</evidence>
<reference evidence="12" key="1">
    <citation type="journal article" date="2019" name="Int. J. Syst. Evol. Microbiol.">
        <title>The Global Catalogue of Microorganisms (GCM) 10K type strain sequencing project: providing services to taxonomists for standard genome sequencing and annotation.</title>
        <authorList>
            <consortium name="The Broad Institute Genomics Platform"/>
            <consortium name="The Broad Institute Genome Sequencing Center for Infectious Disease"/>
            <person name="Wu L."/>
            <person name="Ma J."/>
        </authorList>
    </citation>
    <scope>NUCLEOTIDE SEQUENCE [LARGE SCALE GENOMIC DNA]</scope>
    <source>
        <strain evidence="12">CCUG 43117</strain>
    </source>
</reference>
<comment type="caution">
    <text evidence="11">The sequence shown here is derived from an EMBL/GenBank/DDBJ whole genome shotgun (WGS) entry which is preliminary data.</text>
</comment>
<evidence type="ECO:0000256" key="9">
    <source>
        <dbReference type="RuleBase" id="RU363032"/>
    </source>
</evidence>
<dbReference type="Pfam" id="PF00528">
    <property type="entry name" value="BPD_transp_1"/>
    <property type="match status" value="1"/>
</dbReference>
<keyword evidence="3" id="KW-1003">Cell membrane</keyword>
<dbReference type="InterPro" id="IPR025966">
    <property type="entry name" value="OppC_N"/>
</dbReference>
<dbReference type="CDD" id="cd06261">
    <property type="entry name" value="TM_PBP2"/>
    <property type="match status" value="1"/>
</dbReference>
<dbReference type="PANTHER" id="PTHR43386:SF1">
    <property type="entry name" value="D,D-DIPEPTIDE TRANSPORT SYSTEM PERMEASE PROTEIN DDPC-RELATED"/>
    <property type="match status" value="1"/>
</dbReference>
<evidence type="ECO:0000256" key="7">
    <source>
        <dbReference type="ARBA" id="ARBA00022989"/>
    </source>
</evidence>
<sequence>MPRSPVQEQRAPRSPGAIILRRILTSWQGQFGVLVLAVIVALGLLAPWIAPYSPIDIDPDAFSMPPSPAHWFGTDEIGRDVLSRVLHGATVSLQVVVFAIGLALIVGSVLGLISGWLGGRWDALIMRVMDAFLAFPLLVLALSIVAVLGPDLMNAMLAIAITKMPGFARLVRAEVLSLREVDYVIAAKAAGASPWRILSRHIWPNVSGNVIVYGSLSASQALITESALSFLGLGVQPPTPSWGYMVATGIQFYQSWWMSFFPGLAIFLTVLALNFLGDAVRDAFDARLGDRHD</sequence>
<accession>A0ABW0NYT9</accession>
<feature type="transmembrane region" description="Helical" evidence="9">
    <location>
        <begin position="255"/>
        <end position="277"/>
    </location>
</feature>
<dbReference type="PANTHER" id="PTHR43386">
    <property type="entry name" value="OLIGOPEPTIDE TRANSPORT SYSTEM PERMEASE PROTEIN APPC"/>
    <property type="match status" value="1"/>
</dbReference>
<evidence type="ECO:0000313" key="12">
    <source>
        <dbReference type="Proteomes" id="UP001596060"/>
    </source>
</evidence>
<feature type="transmembrane region" description="Helical" evidence="9">
    <location>
        <begin position="131"/>
        <end position="149"/>
    </location>
</feature>
<feature type="transmembrane region" description="Helical" evidence="9">
    <location>
        <begin position="95"/>
        <end position="119"/>
    </location>
</feature>
<keyword evidence="7 9" id="KW-1133">Transmembrane helix</keyword>
<proteinExistence type="inferred from homology"/>
<evidence type="ECO:0000256" key="6">
    <source>
        <dbReference type="ARBA" id="ARBA00022927"/>
    </source>
</evidence>
<evidence type="ECO:0000313" key="11">
    <source>
        <dbReference type="EMBL" id="MFC5505701.1"/>
    </source>
</evidence>
<evidence type="ECO:0000259" key="10">
    <source>
        <dbReference type="PROSITE" id="PS50928"/>
    </source>
</evidence>
<evidence type="ECO:0000256" key="4">
    <source>
        <dbReference type="ARBA" id="ARBA00022692"/>
    </source>
</evidence>
<evidence type="ECO:0000256" key="2">
    <source>
        <dbReference type="ARBA" id="ARBA00022448"/>
    </source>
</evidence>
<dbReference type="EMBL" id="JBHSLU010000020">
    <property type="protein sequence ID" value="MFC5505701.1"/>
    <property type="molecule type" value="Genomic_DNA"/>
</dbReference>
<feature type="transmembrane region" description="Helical" evidence="9">
    <location>
        <begin position="31"/>
        <end position="50"/>
    </location>
</feature>
<gene>
    <name evidence="11" type="ORF">ACFPN9_10565</name>
</gene>
<keyword evidence="4 9" id="KW-0812">Transmembrane</keyword>
<organism evidence="11 12">
    <name type="scientific">Bosea massiliensis</name>
    <dbReference type="NCBI Taxonomy" id="151419"/>
    <lineage>
        <taxon>Bacteria</taxon>
        <taxon>Pseudomonadati</taxon>
        <taxon>Pseudomonadota</taxon>
        <taxon>Alphaproteobacteria</taxon>
        <taxon>Hyphomicrobiales</taxon>
        <taxon>Boseaceae</taxon>
        <taxon>Bosea</taxon>
    </lineage>
</organism>
<dbReference type="InterPro" id="IPR035906">
    <property type="entry name" value="MetI-like_sf"/>
</dbReference>
<keyword evidence="5" id="KW-0571">Peptide transport</keyword>
<dbReference type="SUPFAM" id="SSF161098">
    <property type="entry name" value="MetI-like"/>
    <property type="match status" value="1"/>
</dbReference>
<feature type="domain" description="ABC transmembrane type-1" evidence="10">
    <location>
        <begin position="89"/>
        <end position="277"/>
    </location>
</feature>
<name>A0ABW0NYT9_9HYPH</name>
<dbReference type="Pfam" id="PF12911">
    <property type="entry name" value="OppC_N"/>
    <property type="match status" value="1"/>
</dbReference>
<keyword evidence="8 9" id="KW-0472">Membrane</keyword>
<keyword evidence="2 9" id="KW-0813">Transport</keyword>
<evidence type="ECO:0000256" key="3">
    <source>
        <dbReference type="ARBA" id="ARBA00022475"/>
    </source>
</evidence>
<dbReference type="InterPro" id="IPR050366">
    <property type="entry name" value="BP-dependent_transpt_permease"/>
</dbReference>
<dbReference type="RefSeq" id="WP_067993489.1">
    <property type="nucleotide sequence ID" value="NZ_JBHSLU010000020.1"/>
</dbReference>
<dbReference type="Gene3D" id="1.10.3720.10">
    <property type="entry name" value="MetI-like"/>
    <property type="match status" value="1"/>
</dbReference>
<dbReference type="PROSITE" id="PS50928">
    <property type="entry name" value="ABC_TM1"/>
    <property type="match status" value="1"/>
</dbReference>
<dbReference type="Proteomes" id="UP001596060">
    <property type="component" value="Unassembled WGS sequence"/>
</dbReference>
<comment type="similarity">
    <text evidence="9">Belongs to the binding-protein-dependent transport system permease family.</text>
</comment>
<evidence type="ECO:0000256" key="8">
    <source>
        <dbReference type="ARBA" id="ARBA00023136"/>
    </source>
</evidence>
<evidence type="ECO:0000256" key="1">
    <source>
        <dbReference type="ARBA" id="ARBA00004651"/>
    </source>
</evidence>
<keyword evidence="12" id="KW-1185">Reference proteome</keyword>
<keyword evidence="6" id="KW-0653">Protein transport</keyword>